<dbReference type="InterPro" id="IPR038109">
    <property type="entry name" value="DNA_bind_recomb_sf"/>
</dbReference>
<dbReference type="Pfam" id="PF13408">
    <property type="entry name" value="Zn_ribbon_recom"/>
    <property type="match status" value="1"/>
</dbReference>
<dbReference type="SUPFAM" id="SSF53041">
    <property type="entry name" value="Resolvase-like"/>
    <property type="match status" value="1"/>
</dbReference>
<dbReference type="RefSeq" id="WP_158032987.1">
    <property type="nucleotide sequence ID" value="NZ_ML708612.1"/>
</dbReference>
<dbReference type="PANTHER" id="PTHR30461:SF23">
    <property type="entry name" value="DNA RECOMBINASE-RELATED"/>
    <property type="match status" value="1"/>
</dbReference>
<name>A0A5J5KZP5_9MICC</name>
<dbReference type="GO" id="GO:0000150">
    <property type="term" value="F:DNA strand exchange activity"/>
    <property type="evidence" value="ECO:0007669"/>
    <property type="project" value="InterPro"/>
</dbReference>
<gene>
    <name evidence="3" type="ORF">FCK90_03905</name>
</gene>
<keyword evidence="4" id="KW-1185">Reference proteome</keyword>
<evidence type="ECO:0000259" key="2">
    <source>
        <dbReference type="PROSITE" id="PS51737"/>
    </source>
</evidence>
<feature type="domain" description="Recombinase" evidence="2">
    <location>
        <begin position="192"/>
        <end position="308"/>
    </location>
</feature>
<dbReference type="EMBL" id="SZWF01000003">
    <property type="protein sequence ID" value="KAA9395062.1"/>
    <property type="molecule type" value="Genomic_DNA"/>
</dbReference>
<dbReference type="Gene3D" id="3.90.1750.20">
    <property type="entry name" value="Putative Large Serine Recombinase, Chain B, Domain 2"/>
    <property type="match status" value="1"/>
</dbReference>
<dbReference type="PANTHER" id="PTHR30461">
    <property type="entry name" value="DNA-INVERTASE FROM LAMBDOID PROPHAGE"/>
    <property type="match status" value="1"/>
</dbReference>
<dbReference type="Proteomes" id="UP000325957">
    <property type="component" value="Unassembled WGS sequence"/>
</dbReference>
<protein>
    <submittedName>
        <fullName evidence="3">Recombinase family protein</fullName>
    </submittedName>
</protein>
<evidence type="ECO:0000313" key="4">
    <source>
        <dbReference type="Proteomes" id="UP000325957"/>
    </source>
</evidence>
<dbReference type="AlphaFoldDB" id="A0A5J5KZP5"/>
<proteinExistence type="predicted"/>
<dbReference type="InterPro" id="IPR025827">
    <property type="entry name" value="Zn_ribbon_recom_dom"/>
</dbReference>
<organism evidence="3 4">
    <name type="scientific">Kocuria coralli</name>
    <dbReference type="NCBI Taxonomy" id="1461025"/>
    <lineage>
        <taxon>Bacteria</taxon>
        <taxon>Bacillati</taxon>
        <taxon>Actinomycetota</taxon>
        <taxon>Actinomycetes</taxon>
        <taxon>Micrococcales</taxon>
        <taxon>Micrococcaceae</taxon>
        <taxon>Kocuria</taxon>
    </lineage>
</organism>
<dbReference type="SMART" id="SM00857">
    <property type="entry name" value="Resolvase"/>
    <property type="match status" value="1"/>
</dbReference>
<dbReference type="InterPro" id="IPR011109">
    <property type="entry name" value="DNA_bind_recombinase_dom"/>
</dbReference>
<comment type="caution">
    <text evidence="3">The sequence shown here is derived from an EMBL/GenBank/DDBJ whole genome shotgun (WGS) entry which is preliminary data.</text>
</comment>
<dbReference type="InterPro" id="IPR036162">
    <property type="entry name" value="Resolvase-like_N_sf"/>
</dbReference>
<dbReference type="PROSITE" id="PS51737">
    <property type="entry name" value="RECOMBINASE_DNA_BIND"/>
    <property type="match status" value="1"/>
</dbReference>
<dbReference type="InterPro" id="IPR050639">
    <property type="entry name" value="SSR_resolvase"/>
</dbReference>
<dbReference type="Gene3D" id="3.40.50.1390">
    <property type="entry name" value="Resolvase, N-terminal catalytic domain"/>
    <property type="match status" value="1"/>
</dbReference>
<accession>A0A5J5KZP5</accession>
<dbReference type="InterPro" id="IPR006119">
    <property type="entry name" value="Resolv_N"/>
</dbReference>
<dbReference type="CDD" id="cd00338">
    <property type="entry name" value="Ser_Recombinase"/>
    <property type="match status" value="1"/>
</dbReference>
<dbReference type="Pfam" id="PF00239">
    <property type="entry name" value="Resolvase"/>
    <property type="match status" value="1"/>
</dbReference>
<sequence length="531" mass="59831">MTPATPTRTTTPAASPSTAAQPTRAVLYVRISDDPEGLEKGVERQEADCRAYAESLGYEVVEVFRENDTSAFKQRTITLPTGEKVRRVVRPRFRALLSFLARRGAEAMIAYDLDRAVRDPRDLEDLIDAKVLYGFRVLSTTGSLRLDNDSDIAMARVLVAMANKSSADTARRVARASKQQAIDGKWHGGRAPYGYRMGDSTLYVIPEHAALIREAADRVLAGESLYVITRTWNERGERTGNGVQWSEKALAQVLRNPATKGVRIYRPTLPDGRSAEVPEVVTEGNWSAILDAERWQEVVDVLDARRARRTTWPGTVKRVHPFSGLIRCANCGTAMRKQGPQYICVNYQRSICSRSINAREVTALIEEAVLSVFSRIALAPEQMPSRTAETDGEREALAEGLESDREALERLDDDHYDGIIDRATWMRQRTRLIERIRTRQHDYQQRLARIPVVDVSLDVSTVASEWEGRSATWQHEATRLVLDTVLIHAHPTGVPAVVPKRRGDTKESYRARLRAHRNDLLARRVEFIWHA</sequence>
<feature type="region of interest" description="Disordered" evidence="1">
    <location>
        <begin position="1"/>
        <end position="21"/>
    </location>
</feature>
<dbReference type="Pfam" id="PF07508">
    <property type="entry name" value="Recombinase"/>
    <property type="match status" value="1"/>
</dbReference>
<reference evidence="3 4" key="1">
    <citation type="submission" date="2019-05" db="EMBL/GenBank/DDBJ databases">
        <title>Kocuria coralli sp. nov., a novel actinobacterium isolated from coral reef seawater.</title>
        <authorList>
            <person name="Li J."/>
        </authorList>
    </citation>
    <scope>NUCLEOTIDE SEQUENCE [LARGE SCALE GENOMIC DNA]</scope>
    <source>
        <strain evidence="3 4">SCSIO 13007</strain>
    </source>
</reference>
<dbReference type="GO" id="GO:0003677">
    <property type="term" value="F:DNA binding"/>
    <property type="evidence" value="ECO:0007669"/>
    <property type="project" value="InterPro"/>
</dbReference>
<evidence type="ECO:0000313" key="3">
    <source>
        <dbReference type="EMBL" id="KAA9395062.1"/>
    </source>
</evidence>
<evidence type="ECO:0000256" key="1">
    <source>
        <dbReference type="SAM" id="MobiDB-lite"/>
    </source>
</evidence>
<dbReference type="OrthoDB" id="4500247at2"/>